<reference evidence="3 4" key="1">
    <citation type="submission" date="2018-05" db="EMBL/GenBank/DDBJ databases">
        <title>Genomic Encyclopedia of Type Strains, Phase IV (KMG-IV): sequencing the most valuable type-strain genomes for metagenomic binning, comparative biology and taxonomic classification.</title>
        <authorList>
            <person name="Goeker M."/>
        </authorList>
    </citation>
    <scope>NUCLEOTIDE SEQUENCE [LARGE SCALE GENOMIC DNA]</scope>
    <source>
        <strain evidence="3 4">DSM 44704</strain>
    </source>
</reference>
<organism evidence="3 4">
    <name type="scientific">Nocardia tenerifensis</name>
    <dbReference type="NCBI Taxonomy" id="228006"/>
    <lineage>
        <taxon>Bacteria</taxon>
        <taxon>Bacillati</taxon>
        <taxon>Actinomycetota</taxon>
        <taxon>Actinomycetes</taxon>
        <taxon>Mycobacteriales</taxon>
        <taxon>Nocardiaceae</taxon>
        <taxon>Nocardia</taxon>
    </lineage>
</organism>
<proteinExistence type="predicted"/>
<protein>
    <submittedName>
        <fullName evidence="3">HD domain-containing protein</fullName>
    </submittedName>
</protein>
<dbReference type="AlphaFoldDB" id="A0A318KFD7"/>
<evidence type="ECO:0000313" key="3">
    <source>
        <dbReference type="EMBL" id="PXX70943.1"/>
    </source>
</evidence>
<feature type="region of interest" description="Disordered" evidence="1">
    <location>
        <begin position="1"/>
        <end position="21"/>
    </location>
</feature>
<dbReference type="InterPro" id="IPR006674">
    <property type="entry name" value="HD_domain"/>
</dbReference>
<feature type="domain" description="HD" evidence="2">
    <location>
        <begin position="43"/>
        <end position="142"/>
    </location>
</feature>
<dbReference type="SUPFAM" id="SSF109604">
    <property type="entry name" value="HD-domain/PDEase-like"/>
    <property type="match status" value="1"/>
</dbReference>
<evidence type="ECO:0000313" key="4">
    <source>
        <dbReference type="Proteomes" id="UP000247569"/>
    </source>
</evidence>
<keyword evidence="4" id="KW-1185">Reference proteome</keyword>
<name>A0A318KFD7_9NOCA</name>
<dbReference type="CDD" id="cd00077">
    <property type="entry name" value="HDc"/>
    <property type="match status" value="1"/>
</dbReference>
<dbReference type="Pfam" id="PF01966">
    <property type="entry name" value="HD"/>
    <property type="match status" value="1"/>
</dbReference>
<comment type="caution">
    <text evidence="3">The sequence shown here is derived from an EMBL/GenBank/DDBJ whole genome shotgun (WGS) entry which is preliminary data.</text>
</comment>
<feature type="compositionally biased region" description="Basic and acidic residues" evidence="1">
    <location>
        <begin position="12"/>
        <end position="21"/>
    </location>
</feature>
<dbReference type="EMBL" id="QJKF01000001">
    <property type="protein sequence ID" value="PXX70943.1"/>
    <property type="molecule type" value="Genomic_DNA"/>
</dbReference>
<sequence>MAAVPSSTLRRALTEHGGPDLPRLPERAELLLMDLDAPPRLGAHLRAVHGVARELADWVRRSYGGAEFDPDAVLFGAATHDIGKVLHPEELSGPGSAHELAGYQLLLEHGVTAELARFARTHATWTEAVGLEDLLVSLADKIWKGKRVPDLEHLVVRQLAAVGGEQPWQVFLALDDEFGRLAAGADRRLVFQSEYPIVT</sequence>
<evidence type="ECO:0000256" key="1">
    <source>
        <dbReference type="SAM" id="MobiDB-lite"/>
    </source>
</evidence>
<evidence type="ECO:0000259" key="2">
    <source>
        <dbReference type="Pfam" id="PF01966"/>
    </source>
</evidence>
<gene>
    <name evidence="3" type="ORF">DFR70_101364</name>
</gene>
<dbReference type="InterPro" id="IPR003607">
    <property type="entry name" value="HD/PDEase_dom"/>
</dbReference>
<accession>A0A318KFD7</accession>
<dbReference type="Proteomes" id="UP000247569">
    <property type="component" value="Unassembled WGS sequence"/>
</dbReference>
<dbReference type="Gene3D" id="1.10.3210.10">
    <property type="entry name" value="Hypothetical protein af1432"/>
    <property type="match status" value="1"/>
</dbReference>